<name>A0A3N6NXN5_9CYAN</name>
<comment type="caution">
    <text evidence="2">The sequence shown here is derived from an EMBL/GenBank/DDBJ whole genome shotgun (WGS) entry which is preliminary data.</text>
</comment>
<feature type="transmembrane region" description="Helical" evidence="1">
    <location>
        <begin position="133"/>
        <end position="166"/>
    </location>
</feature>
<keyword evidence="1" id="KW-1133">Transmembrane helix</keyword>
<evidence type="ECO:0000313" key="3">
    <source>
        <dbReference type="Proteomes" id="UP000269154"/>
    </source>
</evidence>
<sequence length="169" mass="18011">MAKPSPTTSGDRPQAAKVRQLRKISDLLDNAVRVPGTSYGVGIDPLLGLIPGGGDFLGGLISVYIVFSAAMMGLPRETLMRMASNIVFDSLAGIVPVFGDLFDVAWKANSKNMDILEAHLESPKVSKSADRGFVFLLLGGLILFVIVIATLGFLVISLFVHILHFIVSG</sequence>
<evidence type="ECO:0000256" key="1">
    <source>
        <dbReference type="SAM" id="Phobius"/>
    </source>
</evidence>
<feature type="transmembrane region" description="Helical" evidence="1">
    <location>
        <begin position="56"/>
        <end position="74"/>
    </location>
</feature>
<keyword evidence="1" id="KW-0812">Transmembrane</keyword>
<organism evidence="2 3">
    <name type="scientific">Okeania hirsuta</name>
    <dbReference type="NCBI Taxonomy" id="1458930"/>
    <lineage>
        <taxon>Bacteria</taxon>
        <taxon>Bacillati</taxon>
        <taxon>Cyanobacteriota</taxon>
        <taxon>Cyanophyceae</taxon>
        <taxon>Oscillatoriophycideae</taxon>
        <taxon>Oscillatoriales</taxon>
        <taxon>Microcoleaceae</taxon>
        <taxon>Okeania</taxon>
    </lineage>
</organism>
<dbReference type="RefSeq" id="WP_124143659.1">
    <property type="nucleotide sequence ID" value="NZ_CAWOKI010000359.1"/>
</dbReference>
<gene>
    <name evidence="2" type="ORF">D5R40_19060</name>
</gene>
<dbReference type="EMBL" id="RCBY01000115">
    <property type="protein sequence ID" value="RQH36672.1"/>
    <property type="molecule type" value="Genomic_DNA"/>
</dbReference>
<dbReference type="AlphaFoldDB" id="A0A3N6NXN5"/>
<dbReference type="InterPro" id="IPR025187">
    <property type="entry name" value="DUF4112"/>
</dbReference>
<keyword evidence="3" id="KW-1185">Reference proteome</keyword>
<accession>A0A3N6NXN5</accession>
<protein>
    <submittedName>
        <fullName evidence="2">DUF4112 domain-containing protein</fullName>
    </submittedName>
</protein>
<dbReference type="Proteomes" id="UP000269154">
    <property type="component" value="Unassembled WGS sequence"/>
</dbReference>
<proteinExistence type="predicted"/>
<dbReference type="Pfam" id="PF13430">
    <property type="entry name" value="DUF4112"/>
    <property type="match status" value="1"/>
</dbReference>
<reference evidence="2 3" key="1">
    <citation type="journal article" date="2018" name="ACS Chem. Biol.">
        <title>Ketoreductase domain dysfunction expands chemodiversity: malyngamide biosynthesis in the cyanobacterium Okeania hirsuta.</title>
        <authorList>
            <person name="Moss N.A."/>
            <person name="Leao T."/>
            <person name="Rankin M."/>
            <person name="McCullough T.M."/>
            <person name="Qu P."/>
            <person name="Korobeynikov A."/>
            <person name="Smith J.L."/>
            <person name="Gerwick L."/>
            <person name="Gerwick W.H."/>
        </authorList>
    </citation>
    <scope>NUCLEOTIDE SEQUENCE [LARGE SCALE GENOMIC DNA]</scope>
    <source>
        <strain evidence="2 3">PAB10Feb10-1</strain>
    </source>
</reference>
<dbReference type="PANTHER" id="PTHR35519">
    <property type="entry name" value="MEMBRANE PROTEINS"/>
    <property type="match status" value="1"/>
</dbReference>
<keyword evidence="1" id="KW-0472">Membrane</keyword>
<dbReference type="PANTHER" id="PTHR35519:SF2">
    <property type="entry name" value="PH DOMAIN PROTEIN"/>
    <property type="match status" value="1"/>
</dbReference>
<dbReference type="OrthoDB" id="513552at2"/>
<evidence type="ECO:0000313" key="2">
    <source>
        <dbReference type="EMBL" id="RQH36672.1"/>
    </source>
</evidence>